<comment type="caution">
    <text evidence="2">The sequence shown here is derived from an EMBL/GenBank/DDBJ whole genome shotgun (WGS) entry which is preliminary data.</text>
</comment>
<evidence type="ECO:0000256" key="1">
    <source>
        <dbReference type="SAM" id="MobiDB-lite"/>
    </source>
</evidence>
<feature type="region of interest" description="Disordered" evidence="1">
    <location>
        <begin position="1"/>
        <end position="29"/>
    </location>
</feature>
<name>A0AAW5PLT3_9GAMM</name>
<dbReference type="RefSeq" id="WP_259261519.1">
    <property type="nucleotide sequence ID" value="NZ_JANUEK010000007.1"/>
</dbReference>
<proteinExistence type="predicted"/>
<organism evidence="2 3">
    <name type="scientific">Stenotrophomonas rhizophila</name>
    <dbReference type="NCBI Taxonomy" id="216778"/>
    <lineage>
        <taxon>Bacteria</taxon>
        <taxon>Pseudomonadati</taxon>
        <taxon>Pseudomonadota</taxon>
        <taxon>Gammaproteobacteria</taxon>
        <taxon>Lysobacterales</taxon>
        <taxon>Lysobacteraceae</taxon>
        <taxon>Stenotrophomonas</taxon>
    </lineage>
</organism>
<dbReference type="AlphaFoldDB" id="A0AAW5PLT3"/>
<dbReference type="Proteomes" id="UP001320691">
    <property type="component" value="Unassembled WGS sequence"/>
</dbReference>
<sequence length="104" mass="11109">MNGDPSVGRTFVPPRDTWQKPGNDRAARDADWRDCGGAANGGYHVSTAEGASAAVIQQALGRTFDDLQRCMLGQGYRYTGSCEGEIRSRYPACQSPGTKKPGGQ</sequence>
<protein>
    <submittedName>
        <fullName evidence="2">Uncharacterized protein</fullName>
    </submittedName>
</protein>
<evidence type="ECO:0000313" key="3">
    <source>
        <dbReference type="Proteomes" id="UP001320691"/>
    </source>
</evidence>
<evidence type="ECO:0000313" key="2">
    <source>
        <dbReference type="EMBL" id="MCS4280921.1"/>
    </source>
</evidence>
<gene>
    <name evidence="2" type="ORF">M2412_002930</name>
</gene>
<reference evidence="2" key="1">
    <citation type="submission" date="2022-08" db="EMBL/GenBank/DDBJ databases">
        <title>Genomic analyses of the natural microbiome of Caenorhabditis elegans.</title>
        <authorList>
            <person name="Samuel B."/>
        </authorList>
    </citation>
    <scope>NUCLEOTIDE SEQUENCE</scope>
    <source>
        <strain evidence="2">BIGb0277</strain>
    </source>
</reference>
<dbReference type="EMBL" id="JANUEK010000007">
    <property type="protein sequence ID" value="MCS4280921.1"/>
    <property type="molecule type" value="Genomic_DNA"/>
</dbReference>
<accession>A0AAW5PLT3</accession>